<feature type="region of interest" description="Disordered" evidence="6">
    <location>
        <begin position="380"/>
        <end position="481"/>
    </location>
</feature>
<proteinExistence type="predicted"/>
<evidence type="ECO:0000259" key="9">
    <source>
        <dbReference type="PROSITE" id="PS50011"/>
    </source>
</evidence>
<dbReference type="Proteomes" id="UP000612055">
    <property type="component" value="Unassembled WGS sequence"/>
</dbReference>
<dbReference type="PROSITE" id="PS00108">
    <property type="entry name" value="PROTEIN_KINASE_ST"/>
    <property type="match status" value="1"/>
</dbReference>
<feature type="compositionally biased region" description="Low complexity" evidence="6">
    <location>
        <begin position="420"/>
        <end position="429"/>
    </location>
</feature>
<evidence type="ECO:0000256" key="5">
    <source>
        <dbReference type="PROSITE-ProRule" id="PRU10141"/>
    </source>
</evidence>
<keyword evidence="7" id="KW-1133">Transmembrane helix</keyword>
<feature type="transmembrane region" description="Helical" evidence="7">
    <location>
        <begin position="351"/>
        <end position="376"/>
    </location>
</feature>
<feature type="compositionally biased region" description="Gly residues" evidence="6">
    <location>
        <begin position="546"/>
        <end position="557"/>
    </location>
</feature>
<feature type="region of interest" description="Disordered" evidence="6">
    <location>
        <begin position="539"/>
        <end position="580"/>
    </location>
</feature>
<keyword evidence="8" id="KW-0732">Signal</keyword>
<keyword evidence="3" id="KW-0418">Kinase</keyword>
<dbReference type="Gene3D" id="3.30.200.20">
    <property type="entry name" value="Phosphorylase Kinase, domain 1"/>
    <property type="match status" value="1"/>
</dbReference>
<feature type="domain" description="Protein kinase" evidence="9">
    <location>
        <begin position="581"/>
        <end position="853"/>
    </location>
</feature>
<keyword evidence="1" id="KW-0808">Transferase</keyword>
<evidence type="ECO:0000313" key="10">
    <source>
        <dbReference type="EMBL" id="KAG2497075.1"/>
    </source>
</evidence>
<dbReference type="PROSITE" id="PS00107">
    <property type="entry name" value="PROTEIN_KINASE_ATP"/>
    <property type="match status" value="1"/>
</dbReference>
<dbReference type="InterPro" id="IPR008271">
    <property type="entry name" value="Ser/Thr_kinase_AS"/>
</dbReference>
<feature type="compositionally biased region" description="Low complexity" evidence="6">
    <location>
        <begin position="561"/>
        <end position="574"/>
    </location>
</feature>
<accession>A0A835YE17</accession>
<keyword evidence="7" id="KW-0472">Membrane</keyword>
<dbReference type="SMART" id="SM00220">
    <property type="entry name" value="S_TKc"/>
    <property type="match status" value="1"/>
</dbReference>
<sequence length="915" mass="94592">MKPSGKVLAVLLLPSLLAYTLAITTKRVYSGRELASAISSGENVSVVYIGVPFLNLTDSDWEGVQPLPVPLSRNLTLTGAPELPEWPLLVLWSTRKLILTGGGVFTLQNLLLYRYRHENGNRPPGLDILAMSPRGPNGGSLVLQGTINVLDFCENPVALAAIYGIVLRPAVFPGRQHVDVAVPQPGCSNTSALFRQRCCDNVDHAVDLSMDAGDFDASGFASANYYYRALDVRTCCLLVLPPECRRDYSDLGTGVGGETRRVCVLGTGTCCLLVLPPECRRDYSDLGCWAHVLSLRGNNSDDRNLYYMHGDLFPAWAADAGGLVNASTQPLPPMGQGGGGGSGSDGSTTAMAVGVGVGVGGAALVAAAALLAAAWARRRGGTGNMPPDTAAAKAGDDGGGGGAPLPPGDSSSDTLERAAAHITAAHTSSLTDPGPGPGPGPGPEQRSLADGEAGPGALLQSGPQQRCRRSDGPSPMSTCSVSLASSLPVTHHTPFTAGLDTHASLADPEAVAAAVAASEAGLVDFGGFGGGGCSGSSGGCRAAAGGSSGSAGGGVGPGPQPAASQAPSEPGSGPNDDAVRLIPGQLLGKGGFATVHAGTYRGMTVAVKILRSGEAGGSDGSSVASRETLNQELEILARCRHPNVVRLLAACLDLPRPFMVLEKMETSLDKLLYGKGPGELLPLGLVLMIASEIACGLDYLHPTILHRDLKPANVLISDPWGFKPVVKLSDFGLSRLRATVVHTVNPEAGTACYLAPECFDLDSQIITYKADMWSFGTLLWECLAGAQPWKGFTPVQIAFQINLKGLRLPVPPLNTPGGADPCRWPPRLVRLVGECLDTDPQRRPAAAEVAKWLAVVAEGLRTPSARELASQRPQTADGPPRVLRSSVDLQQAPGAQHQPAAGGIAPQEPSTGLET</sequence>
<feature type="signal peptide" evidence="8">
    <location>
        <begin position="1"/>
        <end position="22"/>
    </location>
</feature>
<dbReference type="InterPro" id="IPR000719">
    <property type="entry name" value="Prot_kinase_dom"/>
</dbReference>
<reference evidence="10" key="1">
    <citation type="journal article" date="2020" name="bioRxiv">
        <title>Comparative genomics of Chlamydomonas.</title>
        <authorList>
            <person name="Craig R.J."/>
            <person name="Hasan A.R."/>
            <person name="Ness R.W."/>
            <person name="Keightley P.D."/>
        </authorList>
    </citation>
    <scope>NUCLEOTIDE SEQUENCE</scope>
    <source>
        <strain evidence="10">CCAP 11/70</strain>
    </source>
</reference>
<dbReference type="InterPro" id="IPR011009">
    <property type="entry name" value="Kinase-like_dom_sf"/>
</dbReference>
<dbReference type="EMBL" id="JAEHOE010000016">
    <property type="protein sequence ID" value="KAG2497075.1"/>
    <property type="molecule type" value="Genomic_DNA"/>
</dbReference>
<name>A0A835YE17_9CHLO</name>
<comment type="caution">
    <text evidence="10">The sequence shown here is derived from an EMBL/GenBank/DDBJ whole genome shotgun (WGS) entry which is preliminary data.</text>
</comment>
<dbReference type="InterPro" id="IPR017441">
    <property type="entry name" value="Protein_kinase_ATP_BS"/>
</dbReference>
<evidence type="ECO:0000313" key="11">
    <source>
        <dbReference type="Proteomes" id="UP000612055"/>
    </source>
</evidence>
<organism evidence="10 11">
    <name type="scientific">Edaphochlamys debaryana</name>
    <dbReference type="NCBI Taxonomy" id="47281"/>
    <lineage>
        <taxon>Eukaryota</taxon>
        <taxon>Viridiplantae</taxon>
        <taxon>Chlorophyta</taxon>
        <taxon>core chlorophytes</taxon>
        <taxon>Chlorophyceae</taxon>
        <taxon>CS clade</taxon>
        <taxon>Chlamydomonadales</taxon>
        <taxon>Chlamydomonadales incertae sedis</taxon>
        <taxon>Edaphochlamys</taxon>
    </lineage>
</organism>
<dbReference type="InterPro" id="IPR051681">
    <property type="entry name" value="Ser/Thr_Kinases-Pseudokinases"/>
</dbReference>
<feature type="compositionally biased region" description="Low complexity" evidence="6">
    <location>
        <begin position="890"/>
        <end position="907"/>
    </location>
</feature>
<dbReference type="SUPFAM" id="SSF56112">
    <property type="entry name" value="Protein kinase-like (PK-like)"/>
    <property type="match status" value="1"/>
</dbReference>
<gene>
    <name evidence="10" type="ORF">HYH03_005070</name>
</gene>
<feature type="region of interest" description="Disordered" evidence="6">
    <location>
        <begin position="864"/>
        <end position="915"/>
    </location>
</feature>
<dbReference type="GO" id="GO:0005524">
    <property type="term" value="F:ATP binding"/>
    <property type="evidence" value="ECO:0007669"/>
    <property type="project" value="UniProtKB-UniRule"/>
</dbReference>
<dbReference type="Gene3D" id="1.10.510.10">
    <property type="entry name" value="Transferase(Phosphotransferase) domain 1"/>
    <property type="match status" value="1"/>
</dbReference>
<evidence type="ECO:0000256" key="1">
    <source>
        <dbReference type="ARBA" id="ARBA00022679"/>
    </source>
</evidence>
<dbReference type="PANTHER" id="PTHR44329">
    <property type="entry name" value="SERINE/THREONINE-PROTEIN KINASE TNNI3K-RELATED"/>
    <property type="match status" value="1"/>
</dbReference>
<evidence type="ECO:0000256" key="7">
    <source>
        <dbReference type="SAM" id="Phobius"/>
    </source>
</evidence>
<keyword evidence="2 5" id="KW-0547">Nucleotide-binding</keyword>
<evidence type="ECO:0000256" key="8">
    <source>
        <dbReference type="SAM" id="SignalP"/>
    </source>
</evidence>
<dbReference type="Pfam" id="PF00069">
    <property type="entry name" value="Pkinase"/>
    <property type="match status" value="1"/>
</dbReference>
<keyword evidence="4 5" id="KW-0067">ATP-binding</keyword>
<feature type="binding site" evidence="5">
    <location>
        <position position="608"/>
    </location>
    <ligand>
        <name>ATP</name>
        <dbReference type="ChEBI" id="CHEBI:30616"/>
    </ligand>
</feature>
<feature type="chain" id="PRO_5032522546" description="Protein kinase domain-containing protein" evidence="8">
    <location>
        <begin position="23"/>
        <end position="915"/>
    </location>
</feature>
<protein>
    <recommendedName>
        <fullName evidence="9">Protein kinase domain-containing protein</fullName>
    </recommendedName>
</protein>
<keyword evidence="7" id="KW-0812">Transmembrane</keyword>
<dbReference type="PROSITE" id="PS50011">
    <property type="entry name" value="PROTEIN_KINASE_DOM"/>
    <property type="match status" value="1"/>
</dbReference>
<dbReference type="PANTHER" id="PTHR44329:SF214">
    <property type="entry name" value="PROTEIN KINASE DOMAIN-CONTAINING PROTEIN"/>
    <property type="match status" value="1"/>
</dbReference>
<evidence type="ECO:0000256" key="2">
    <source>
        <dbReference type="ARBA" id="ARBA00022741"/>
    </source>
</evidence>
<dbReference type="GO" id="GO:0004674">
    <property type="term" value="F:protein serine/threonine kinase activity"/>
    <property type="evidence" value="ECO:0007669"/>
    <property type="project" value="TreeGrafter"/>
</dbReference>
<keyword evidence="11" id="KW-1185">Reference proteome</keyword>
<dbReference type="AlphaFoldDB" id="A0A835YE17"/>
<evidence type="ECO:0000256" key="6">
    <source>
        <dbReference type="SAM" id="MobiDB-lite"/>
    </source>
</evidence>
<dbReference type="OrthoDB" id="536504at2759"/>
<evidence type="ECO:0000256" key="3">
    <source>
        <dbReference type="ARBA" id="ARBA00022777"/>
    </source>
</evidence>
<evidence type="ECO:0000256" key="4">
    <source>
        <dbReference type="ARBA" id="ARBA00022840"/>
    </source>
</evidence>